<keyword evidence="2" id="KW-0812">Transmembrane</keyword>
<feature type="transmembrane region" description="Helical" evidence="2">
    <location>
        <begin position="99"/>
        <end position="116"/>
    </location>
</feature>
<feature type="region of interest" description="Disordered" evidence="1">
    <location>
        <begin position="227"/>
        <end position="249"/>
    </location>
</feature>
<reference evidence="4" key="1">
    <citation type="journal article" date="2017" name="bioRxiv">
        <title>Comparative analysis of the genomes of Stylophora pistillata and Acropora digitifera provides evidence for extensive differences between species of corals.</title>
        <authorList>
            <person name="Voolstra C.R."/>
            <person name="Li Y."/>
            <person name="Liew Y.J."/>
            <person name="Baumgarten S."/>
            <person name="Zoccola D."/>
            <person name="Flot J.-F."/>
            <person name="Tambutte S."/>
            <person name="Allemand D."/>
            <person name="Aranda M."/>
        </authorList>
    </citation>
    <scope>NUCLEOTIDE SEQUENCE [LARGE SCALE GENOMIC DNA]</scope>
</reference>
<evidence type="ECO:0000256" key="2">
    <source>
        <dbReference type="SAM" id="Phobius"/>
    </source>
</evidence>
<feature type="transmembrane region" description="Helical" evidence="2">
    <location>
        <begin position="69"/>
        <end position="87"/>
    </location>
</feature>
<feature type="transmembrane region" description="Helical" evidence="2">
    <location>
        <begin position="160"/>
        <end position="180"/>
    </location>
</feature>
<dbReference type="EMBL" id="LSMT01000211">
    <property type="protein sequence ID" value="PFX23337.1"/>
    <property type="molecule type" value="Genomic_DNA"/>
</dbReference>
<dbReference type="Pfam" id="PF07690">
    <property type="entry name" value="MFS_1"/>
    <property type="match status" value="1"/>
</dbReference>
<keyword evidence="4" id="KW-1185">Reference proteome</keyword>
<evidence type="ECO:0000256" key="1">
    <source>
        <dbReference type="SAM" id="MobiDB-lite"/>
    </source>
</evidence>
<evidence type="ECO:0000313" key="4">
    <source>
        <dbReference type="Proteomes" id="UP000225706"/>
    </source>
</evidence>
<dbReference type="InterPro" id="IPR050327">
    <property type="entry name" value="Proton-linked_MCT"/>
</dbReference>
<keyword evidence="2" id="KW-1133">Transmembrane helix</keyword>
<dbReference type="AlphaFoldDB" id="A0A2B4S416"/>
<dbReference type="OrthoDB" id="5988195at2759"/>
<dbReference type="InterPro" id="IPR011701">
    <property type="entry name" value="MFS"/>
</dbReference>
<dbReference type="Gene3D" id="1.20.1250.20">
    <property type="entry name" value="MFS general substrate transporter like domains"/>
    <property type="match status" value="1"/>
</dbReference>
<feature type="compositionally biased region" description="Polar residues" evidence="1">
    <location>
        <begin position="231"/>
        <end position="242"/>
    </location>
</feature>
<organism evidence="3 4">
    <name type="scientific">Stylophora pistillata</name>
    <name type="common">Smooth cauliflower coral</name>
    <dbReference type="NCBI Taxonomy" id="50429"/>
    <lineage>
        <taxon>Eukaryota</taxon>
        <taxon>Metazoa</taxon>
        <taxon>Cnidaria</taxon>
        <taxon>Anthozoa</taxon>
        <taxon>Hexacorallia</taxon>
        <taxon>Scleractinia</taxon>
        <taxon>Astrocoeniina</taxon>
        <taxon>Pocilloporidae</taxon>
        <taxon>Stylophora</taxon>
    </lineage>
</organism>
<feature type="transmembrane region" description="Helical" evidence="2">
    <location>
        <begin position="22"/>
        <end position="49"/>
    </location>
</feature>
<name>A0A2B4S416_STYPI</name>
<sequence length="249" mass="27198">MVTEVKSGTLDMEQQVGIKGRISFYCSVWMFPVYSFVVISLMVGSFGMYIPYINLVKYCEDLGFTAQSASRLFIFIGLTSSLARILSGKLCNNPKLNPIFVYQSSLFIGGVSVLLLPLATKYWALVVFSCAYGISDGIFITAQCYILLSCVDKERATASFCILNLLYSFSVATGGPIAGLMADQSGNYTNSFYMTGGVLMLAFVIPFALIFINRKKSEVSPVVSKEMSDVEPTTTDPSTNVTAKDFPVV</sequence>
<dbReference type="PANTHER" id="PTHR11360:SF251">
    <property type="entry name" value="MAJOR FACILITATOR SUPERFAMILY (MFS) PROFILE DOMAIN-CONTAINING PROTEIN"/>
    <property type="match status" value="1"/>
</dbReference>
<feature type="transmembrane region" description="Helical" evidence="2">
    <location>
        <begin position="192"/>
        <end position="212"/>
    </location>
</feature>
<feature type="transmembrane region" description="Helical" evidence="2">
    <location>
        <begin position="122"/>
        <end position="148"/>
    </location>
</feature>
<protein>
    <submittedName>
        <fullName evidence="3">Monocarboxylate transporter 8</fullName>
    </submittedName>
</protein>
<gene>
    <name evidence="3" type="primary">Slc16a2</name>
    <name evidence="3" type="ORF">AWC38_SpisGene12137</name>
</gene>
<dbReference type="PANTHER" id="PTHR11360">
    <property type="entry name" value="MONOCARBOXYLATE TRANSPORTER"/>
    <property type="match status" value="1"/>
</dbReference>
<dbReference type="InterPro" id="IPR036259">
    <property type="entry name" value="MFS_trans_sf"/>
</dbReference>
<accession>A0A2B4S416</accession>
<dbReference type="Proteomes" id="UP000225706">
    <property type="component" value="Unassembled WGS sequence"/>
</dbReference>
<keyword evidence="2" id="KW-0472">Membrane</keyword>
<evidence type="ECO:0000313" key="3">
    <source>
        <dbReference type="EMBL" id="PFX23337.1"/>
    </source>
</evidence>
<comment type="caution">
    <text evidence="3">The sequence shown here is derived from an EMBL/GenBank/DDBJ whole genome shotgun (WGS) entry which is preliminary data.</text>
</comment>
<dbReference type="GO" id="GO:0022857">
    <property type="term" value="F:transmembrane transporter activity"/>
    <property type="evidence" value="ECO:0007669"/>
    <property type="project" value="InterPro"/>
</dbReference>
<dbReference type="SUPFAM" id="SSF103473">
    <property type="entry name" value="MFS general substrate transporter"/>
    <property type="match status" value="1"/>
</dbReference>
<proteinExistence type="predicted"/>